<evidence type="ECO:0000313" key="1">
    <source>
        <dbReference type="EMBL" id="DAE08625.1"/>
    </source>
</evidence>
<organism evidence="1">
    <name type="scientific">Myoviridae sp. ctwwN25</name>
    <dbReference type="NCBI Taxonomy" id="2825209"/>
    <lineage>
        <taxon>Viruses</taxon>
        <taxon>Duplodnaviria</taxon>
        <taxon>Heunggongvirae</taxon>
        <taxon>Uroviricota</taxon>
        <taxon>Caudoviricetes</taxon>
    </lineage>
</organism>
<accession>A0A8S5PQB0</accession>
<proteinExistence type="predicted"/>
<dbReference type="EMBL" id="BK015472">
    <property type="protein sequence ID" value="DAE08625.1"/>
    <property type="molecule type" value="Genomic_DNA"/>
</dbReference>
<reference evidence="1" key="1">
    <citation type="journal article" date="2021" name="Proc. Natl. Acad. Sci. U.S.A.">
        <title>A Catalog of Tens of Thousands of Viruses from Human Metagenomes Reveals Hidden Associations with Chronic Diseases.</title>
        <authorList>
            <person name="Tisza M.J."/>
            <person name="Buck C.B."/>
        </authorList>
    </citation>
    <scope>NUCLEOTIDE SEQUENCE</scope>
    <source>
        <strain evidence="1">CtwwN25</strain>
    </source>
</reference>
<protein>
    <submittedName>
        <fullName evidence="1">Uncharacterized protein</fullName>
    </submittedName>
</protein>
<name>A0A8S5PQB0_9CAUD</name>
<sequence>MLTKRQYALSVCRKWAHENNRDCANLESMVGDIYASTSLGIALEILDVISPSKHINEYNYLANRGGQVAMYVDEATAEAYILTAREFYDLLPDSLG</sequence>